<keyword evidence="5 10" id="KW-0997">Cell inner membrane</keyword>
<evidence type="ECO:0000256" key="7">
    <source>
        <dbReference type="ARBA" id="ARBA00022927"/>
    </source>
</evidence>
<feature type="compositionally biased region" description="Basic and acidic residues" evidence="11">
    <location>
        <begin position="57"/>
        <end position="66"/>
    </location>
</feature>
<keyword evidence="3 10" id="KW-0813">Transport</keyword>
<keyword evidence="9" id="KW-0472">Membrane</keyword>
<dbReference type="GO" id="GO:0031992">
    <property type="term" value="F:energy transducer activity"/>
    <property type="evidence" value="ECO:0007669"/>
    <property type="project" value="InterPro"/>
</dbReference>
<evidence type="ECO:0000256" key="10">
    <source>
        <dbReference type="RuleBase" id="RU362123"/>
    </source>
</evidence>
<dbReference type="GO" id="GO:0030288">
    <property type="term" value="C:outer membrane-bounded periplasmic space"/>
    <property type="evidence" value="ECO:0007669"/>
    <property type="project" value="InterPro"/>
</dbReference>
<dbReference type="InterPro" id="IPR006260">
    <property type="entry name" value="TonB/TolA_C"/>
</dbReference>
<keyword evidence="7 10" id="KW-0653">Protein transport</keyword>
<dbReference type="PANTHER" id="PTHR33446">
    <property type="entry name" value="PROTEIN TONB-RELATED"/>
    <property type="match status" value="1"/>
</dbReference>
<dbReference type="EMBL" id="SNZB01000003">
    <property type="protein sequence ID" value="TDR20409.1"/>
    <property type="molecule type" value="Genomic_DNA"/>
</dbReference>
<evidence type="ECO:0000256" key="6">
    <source>
        <dbReference type="ARBA" id="ARBA00022692"/>
    </source>
</evidence>
<organism evidence="13 14">
    <name type="scientific">Marinicella litoralis</name>
    <dbReference type="NCBI Taxonomy" id="644220"/>
    <lineage>
        <taxon>Bacteria</taxon>
        <taxon>Pseudomonadati</taxon>
        <taxon>Pseudomonadota</taxon>
        <taxon>Gammaproteobacteria</taxon>
        <taxon>Lysobacterales</taxon>
        <taxon>Marinicellaceae</taxon>
        <taxon>Marinicella</taxon>
    </lineage>
</organism>
<evidence type="ECO:0000313" key="13">
    <source>
        <dbReference type="EMBL" id="TDR20409.1"/>
    </source>
</evidence>
<dbReference type="GO" id="GO:0005886">
    <property type="term" value="C:plasma membrane"/>
    <property type="evidence" value="ECO:0007669"/>
    <property type="project" value="UniProtKB-SubCell"/>
</dbReference>
<protein>
    <recommendedName>
        <fullName evidence="10">Protein TonB</fullName>
    </recommendedName>
</protein>
<dbReference type="AlphaFoldDB" id="A0A4R6XPS9"/>
<dbReference type="NCBIfam" id="TIGR01352">
    <property type="entry name" value="tonB_Cterm"/>
    <property type="match status" value="1"/>
</dbReference>
<keyword evidence="8" id="KW-1133">Transmembrane helix</keyword>
<dbReference type="GO" id="GO:0015031">
    <property type="term" value="P:protein transport"/>
    <property type="evidence" value="ECO:0007669"/>
    <property type="project" value="UniProtKB-UniRule"/>
</dbReference>
<keyword evidence="4 10" id="KW-1003">Cell membrane</keyword>
<comment type="caution">
    <text evidence="13">The sequence shown here is derived from an EMBL/GenBank/DDBJ whole genome shotgun (WGS) entry which is preliminary data.</text>
</comment>
<dbReference type="Pfam" id="PF03544">
    <property type="entry name" value="TonB_C"/>
    <property type="match status" value="1"/>
</dbReference>
<dbReference type="Proteomes" id="UP000295724">
    <property type="component" value="Unassembled WGS sequence"/>
</dbReference>
<dbReference type="Gene3D" id="3.30.1150.10">
    <property type="match status" value="1"/>
</dbReference>
<dbReference type="InterPro" id="IPR051045">
    <property type="entry name" value="TonB-dependent_transducer"/>
</dbReference>
<dbReference type="OrthoDB" id="1628901at2"/>
<feature type="domain" description="TonB C-terminal" evidence="12">
    <location>
        <begin position="120"/>
        <end position="211"/>
    </location>
</feature>
<comment type="similarity">
    <text evidence="2 10">Belongs to the TonB family.</text>
</comment>
<accession>A0A4R6XPS9</accession>
<name>A0A4R6XPS9_9GAMM</name>
<sequence length="211" mass="22796">MNQIFRYSVSGLLGLFITAALFVGMLSLLKGKPNPIKAQDNIVQFSFVKDYKEAVVKPTPPREKPQQQEISQAPTMPEITMDNPPSPEVDMPTKGNAGPSLNILKGVKMPSPGGSSIGLAGDMSGMIKTAIAPMYPQKELMAKTEGWVKVLITVNEFGAVQAASVVQAKPARTFNAAALKAVKKWRFHPKVVDGKAVAFQVTQTIAFKLEQ</sequence>
<evidence type="ECO:0000256" key="5">
    <source>
        <dbReference type="ARBA" id="ARBA00022519"/>
    </source>
</evidence>
<dbReference type="InterPro" id="IPR003538">
    <property type="entry name" value="TonB"/>
</dbReference>
<dbReference type="GO" id="GO:0015891">
    <property type="term" value="P:siderophore transport"/>
    <property type="evidence" value="ECO:0007669"/>
    <property type="project" value="InterPro"/>
</dbReference>
<dbReference type="InterPro" id="IPR037682">
    <property type="entry name" value="TonB_C"/>
</dbReference>
<feature type="region of interest" description="Disordered" evidence="11">
    <location>
        <begin position="57"/>
        <end position="80"/>
    </location>
</feature>
<comment type="subcellular location">
    <subcellularLocation>
        <location evidence="1 10">Cell inner membrane</location>
        <topology evidence="1 10">Single-pass membrane protein</topology>
        <orientation evidence="1 10">Periplasmic side</orientation>
    </subcellularLocation>
</comment>
<proteinExistence type="inferred from homology"/>
<evidence type="ECO:0000256" key="2">
    <source>
        <dbReference type="ARBA" id="ARBA00006555"/>
    </source>
</evidence>
<comment type="function">
    <text evidence="10">Interacts with outer membrane receptor proteins that carry out high-affinity binding and energy dependent uptake into the periplasmic space of specific substrates. It could act to transduce energy from the cytoplasmic membrane to specific energy-requiring processes in the outer membrane, resulting in the release into the periplasm of ligands bound by these outer membrane proteins.</text>
</comment>
<evidence type="ECO:0000313" key="14">
    <source>
        <dbReference type="Proteomes" id="UP000295724"/>
    </source>
</evidence>
<dbReference type="PROSITE" id="PS52015">
    <property type="entry name" value="TONB_CTD"/>
    <property type="match status" value="1"/>
</dbReference>
<dbReference type="RefSeq" id="WP_099018259.1">
    <property type="nucleotide sequence ID" value="NZ_NIHB01000001.1"/>
</dbReference>
<evidence type="ECO:0000256" key="11">
    <source>
        <dbReference type="SAM" id="MobiDB-lite"/>
    </source>
</evidence>
<keyword evidence="14" id="KW-1185">Reference proteome</keyword>
<keyword evidence="6" id="KW-0812">Transmembrane</keyword>
<keyword evidence="10" id="KW-0735">Signal-anchor</keyword>
<evidence type="ECO:0000256" key="8">
    <source>
        <dbReference type="ARBA" id="ARBA00022989"/>
    </source>
</evidence>
<evidence type="ECO:0000259" key="12">
    <source>
        <dbReference type="PROSITE" id="PS52015"/>
    </source>
</evidence>
<dbReference type="PRINTS" id="PR01374">
    <property type="entry name" value="TONBPROTEIN"/>
</dbReference>
<evidence type="ECO:0000256" key="4">
    <source>
        <dbReference type="ARBA" id="ARBA00022475"/>
    </source>
</evidence>
<dbReference type="GO" id="GO:0055085">
    <property type="term" value="P:transmembrane transport"/>
    <property type="evidence" value="ECO:0007669"/>
    <property type="project" value="InterPro"/>
</dbReference>
<reference evidence="13 14" key="1">
    <citation type="submission" date="2019-03" db="EMBL/GenBank/DDBJ databases">
        <title>Genomic Encyclopedia of Type Strains, Phase IV (KMG-IV): sequencing the most valuable type-strain genomes for metagenomic binning, comparative biology and taxonomic classification.</title>
        <authorList>
            <person name="Goeker M."/>
        </authorList>
    </citation>
    <scope>NUCLEOTIDE SEQUENCE [LARGE SCALE GENOMIC DNA]</scope>
    <source>
        <strain evidence="13 14">DSM 25488</strain>
    </source>
</reference>
<evidence type="ECO:0000256" key="1">
    <source>
        <dbReference type="ARBA" id="ARBA00004383"/>
    </source>
</evidence>
<gene>
    <name evidence="13" type="ORF">C8D91_1381</name>
</gene>
<dbReference type="SUPFAM" id="SSF74653">
    <property type="entry name" value="TolA/TonB C-terminal domain"/>
    <property type="match status" value="1"/>
</dbReference>
<evidence type="ECO:0000256" key="9">
    <source>
        <dbReference type="ARBA" id="ARBA00023136"/>
    </source>
</evidence>
<evidence type="ECO:0000256" key="3">
    <source>
        <dbReference type="ARBA" id="ARBA00022448"/>
    </source>
</evidence>